<dbReference type="Proteomes" id="UP000270216">
    <property type="component" value="Unassembled WGS sequence"/>
</dbReference>
<feature type="signal peptide" evidence="1">
    <location>
        <begin position="1"/>
        <end position="22"/>
    </location>
</feature>
<proteinExistence type="predicted"/>
<evidence type="ECO:0000313" key="2">
    <source>
        <dbReference type="EMBL" id="RSK84055.1"/>
    </source>
</evidence>
<accession>A0ABX9ZSM6</accession>
<dbReference type="PROSITE" id="PS51257">
    <property type="entry name" value="PROKAR_LIPOPROTEIN"/>
    <property type="match status" value="1"/>
</dbReference>
<keyword evidence="1" id="KW-0732">Signal</keyword>
<dbReference type="EMBL" id="RWHX01000007">
    <property type="protein sequence ID" value="RSK84055.1"/>
    <property type="molecule type" value="Genomic_DNA"/>
</dbReference>
<comment type="caution">
    <text evidence="2">The sequence shown here is derived from an EMBL/GenBank/DDBJ whole genome shotgun (WGS) entry which is preliminary data.</text>
</comment>
<gene>
    <name evidence="2" type="ORF">EJE83_06550</name>
</gene>
<evidence type="ECO:0008006" key="4">
    <source>
        <dbReference type="Google" id="ProtNLM"/>
    </source>
</evidence>
<protein>
    <recommendedName>
        <fullName evidence="4">Lipoprotein</fullName>
    </recommendedName>
</protein>
<evidence type="ECO:0000313" key="3">
    <source>
        <dbReference type="Proteomes" id="UP000270216"/>
    </source>
</evidence>
<feature type="chain" id="PRO_5045502719" description="Lipoprotein" evidence="1">
    <location>
        <begin position="23"/>
        <end position="304"/>
    </location>
</feature>
<keyword evidence="3" id="KW-1185">Reference proteome</keyword>
<name>A0ABX9ZSM6_9BURK</name>
<sequence length="304" mass="31751">MKSAIRGVGALCVAVACLAGCASEYLYDSYYNKQMGQYMSLPYNKALAFAKTTAANGSKQALLDPVGGRSSPEQAKADALDLCRSVIKRTGSAVREDCRIVRVNDQVVEDLYPFTESAYNARKASTNVWADAVSAIAGGAATGVAQSSATRSATQARVVSPVFPAANGVSMASVNRSTSTAIPAAATVATPPPVRNHPENVASSCIRTRRGNQGNFGYGMEMVNDCGYVVEVAWCAIVKGNAQSCAHGFDSMEAIGPGKSWPVDALAGKDVVEVKFGACKGPNGLQDVNINNSTMRISCGPYPN</sequence>
<organism evidence="2 3">
    <name type="scientific">Pandoraea apista</name>
    <dbReference type="NCBI Taxonomy" id="93218"/>
    <lineage>
        <taxon>Bacteria</taxon>
        <taxon>Pseudomonadati</taxon>
        <taxon>Pseudomonadota</taxon>
        <taxon>Betaproteobacteria</taxon>
        <taxon>Burkholderiales</taxon>
        <taxon>Burkholderiaceae</taxon>
        <taxon>Pandoraea</taxon>
    </lineage>
</organism>
<dbReference type="RefSeq" id="WP_107337706.1">
    <property type="nucleotide sequence ID" value="NZ_PYYA01000008.1"/>
</dbReference>
<reference evidence="2 3" key="1">
    <citation type="submission" date="2018-12" db="EMBL/GenBank/DDBJ databases">
        <title>Whole genome sequence of a Pandoraea apista isolate from a patient with cystic fibrosis.</title>
        <authorList>
            <person name="Kenna D.T."/>
            <person name="Turton J.F."/>
        </authorList>
    </citation>
    <scope>NUCLEOTIDE SEQUENCE [LARGE SCALE GENOMIC DNA]</scope>
    <source>
        <strain evidence="2 3">Pa13324</strain>
    </source>
</reference>
<evidence type="ECO:0000256" key="1">
    <source>
        <dbReference type="SAM" id="SignalP"/>
    </source>
</evidence>